<evidence type="ECO:0000313" key="4">
    <source>
        <dbReference type="EMBL" id="EFO62019.1"/>
    </source>
</evidence>
<dbReference type="STRING" id="658858.E1F673"/>
<dbReference type="OrthoDB" id="521448at2759"/>
<dbReference type="Gene3D" id="4.10.830.10">
    <property type="entry name" value="30s Ribosomal Protein S14, Chain N"/>
    <property type="match status" value="1"/>
</dbReference>
<dbReference type="AlphaFoldDB" id="E1F673"/>
<proteinExistence type="inferred from homology"/>
<reference evidence="4 5" key="1">
    <citation type="journal article" date="2010" name="BMC Genomics">
        <title>Genome analysis and comparative genomics of a Giardia intestinalis assemblage E isolate.</title>
        <authorList>
            <person name="Jerlstrom-Hultqvist J."/>
            <person name="Franzen O."/>
            <person name="Ankarklev J."/>
            <person name="Xu F."/>
            <person name="Nohynkova E."/>
            <person name="Andersson J.O."/>
            <person name="Svard S.G."/>
            <person name="Andersson B."/>
        </authorList>
    </citation>
    <scope>NUCLEOTIDE SEQUENCE [LARGE SCALE GENOMIC DNA]</scope>
    <source>
        <strain evidence="4 5">P15</strain>
    </source>
</reference>
<name>E1F673_GIAIA</name>
<keyword evidence="2 4" id="KW-0689">Ribosomal protein</keyword>
<dbReference type="EMBL" id="ACVC01000195">
    <property type="protein sequence ID" value="EFO62019.1"/>
    <property type="molecule type" value="Genomic_DNA"/>
</dbReference>
<dbReference type="PANTHER" id="PTHR12010">
    <property type="entry name" value="40S RIBOSOMAL PROTEIN S29"/>
    <property type="match status" value="1"/>
</dbReference>
<dbReference type="VEuPathDB" id="GiardiaDB:GLP15_3621"/>
<dbReference type="InterPro" id="IPR001209">
    <property type="entry name" value="Ribosomal_uS14"/>
</dbReference>
<comment type="caution">
    <text evidence="4">The sequence shown here is derived from an EMBL/GenBank/DDBJ whole genome shotgun (WGS) entry which is preliminary data.</text>
</comment>
<evidence type="ECO:0000256" key="3">
    <source>
        <dbReference type="ARBA" id="ARBA00023274"/>
    </source>
</evidence>
<evidence type="ECO:0000313" key="5">
    <source>
        <dbReference type="Proteomes" id="UP000008974"/>
    </source>
</evidence>
<dbReference type="GO" id="GO:0008270">
    <property type="term" value="F:zinc ion binding"/>
    <property type="evidence" value="ECO:0007669"/>
    <property type="project" value="InterPro"/>
</dbReference>
<dbReference type="Proteomes" id="UP000008974">
    <property type="component" value="Unassembled WGS sequence"/>
</dbReference>
<protein>
    <submittedName>
        <fullName evidence="4">Ribosomal protein S29A</fullName>
    </submittedName>
</protein>
<sequence>MRGALDTGVAADSVGRSQAFAELRVNEVDDIRTQRHVKYPGPRKLCNLGPCGAEDLDSRVHPSTIFWPIKADNINLAFGAPKKGPSMRETEFCTHIAHKRECRICGNYNSVYRKYGLFICRRCFKENAGKIGFVKLH</sequence>
<evidence type="ECO:0000256" key="1">
    <source>
        <dbReference type="ARBA" id="ARBA00009083"/>
    </source>
</evidence>
<gene>
    <name evidence="4" type="ORF">GLP15_3621</name>
</gene>
<dbReference type="InterPro" id="IPR043140">
    <property type="entry name" value="Ribosomal_uS14_sf"/>
</dbReference>
<dbReference type="InterPro" id="IPR039744">
    <property type="entry name" value="RIbosomal_uS14_euk_arc"/>
</dbReference>
<dbReference type="Pfam" id="PF00253">
    <property type="entry name" value="Ribosomal_S14"/>
    <property type="match status" value="1"/>
</dbReference>
<keyword evidence="3" id="KW-0687">Ribonucleoprotein</keyword>
<dbReference type="GO" id="GO:0003735">
    <property type="term" value="F:structural constituent of ribosome"/>
    <property type="evidence" value="ECO:0007669"/>
    <property type="project" value="InterPro"/>
</dbReference>
<dbReference type="PANTHER" id="PTHR12010:SF2">
    <property type="entry name" value="40S RIBOSOMAL PROTEIN S29"/>
    <property type="match status" value="1"/>
</dbReference>
<evidence type="ECO:0000256" key="2">
    <source>
        <dbReference type="ARBA" id="ARBA00022980"/>
    </source>
</evidence>
<comment type="similarity">
    <text evidence="1">Belongs to the universal ribosomal protein uS14 family.</text>
</comment>
<dbReference type="OMA" id="FCTHIAH"/>
<dbReference type="GO" id="GO:0022627">
    <property type="term" value="C:cytosolic small ribosomal subunit"/>
    <property type="evidence" value="ECO:0007669"/>
    <property type="project" value="TreeGrafter"/>
</dbReference>
<accession>E1F673</accession>
<organism evidence="4 5">
    <name type="scientific">Giardia intestinalis (strain P15)</name>
    <name type="common">Giardia lamblia</name>
    <dbReference type="NCBI Taxonomy" id="658858"/>
    <lineage>
        <taxon>Eukaryota</taxon>
        <taxon>Metamonada</taxon>
        <taxon>Diplomonadida</taxon>
        <taxon>Hexamitidae</taxon>
        <taxon>Giardiinae</taxon>
        <taxon>Giardia</taxon>
    </lineage>
</organism>
<dbReference type="GO" id="GO:0002181">
    <property type="term" value="P:cytoplasmic translation"/>
    <property type="evidence" value="ECO:0007669"/>
    <property type="project" value="TreeGrafter"/>
</dbReference>